<feature type="transmembrane region" description="Helical" evidence="1">
    <location>
        <begin position="377"/>
        <end position="397"/>
    </location>
</feature>
<evidence type="ECO:0000313" key="3">
    <source>
        <dbReference type="Proteomes" id="UP000032250"/>
    </source>
</evidence>
<feature type="transmembrane region" description="Helical" evidence="1">
    <location>
        <begin position="320"/>
        <end position="344"/>
    </location>
</feature>
<reference evidence="2 3" key="1">
    <citation type="submission" date="2014-06" db="EMBL/GenBank/DDBJ databases">
        <title>Genome characterization of distinct group I Clostridium botulinum lineages.</title>
        <authorList>
            <person name="Giordani F."/>
            <person name="Anselmo A."/>
            <person name="Fillo S."/>
            <person name="Palozzi A.M."/>
            <person name="Fortunato A."/>
            <person name="Gentile B."/>
            <person name="Ciammaruconi A."/>
            <person name="Anniballi F."/>
            <person name="De Medici D."/>
            <person name="Lista F."/>
        </authorList>
    </citation>
    <scope>NUCLEOTIDE SEQUENCE [LARGE SCALE GENOMIC DNA]</scope>
    <source>
        <strain evidence="2 3">B2 450</strain>
    </source>
</reference>
<feature type="transmembrane region" description="Helical" evidence="1">
    <location>
        <begin position="287"/>
        <end position="308"/>
    </location>
</feature>
<dbReference type="HOGENOM" id="CLU_060298_0_0_9"/>
<sequence>MELLKQELYKIFSKKHLVLILALMLLFVYGPNFFMSITDIKDEYGLTNTLYNYTKPFEGKITKEKEDKIFSIFKSNKDKDKNSKVTGIYERIWCNYSEQKRPRFVAIADVLRQADPPFYNEKLDNRPHDFKGYKLDELNKDLKELKKAGRENTYEYKNKNAANNMYKKLSEPKFFYVESWQYISSFVNETNFTIIFIMLLLGISPIFSEEYKTKVSTIILSSKKGRSECVRAKILAAIIYAIFIAFICNLIGTIVITKMYGIEGFNAPMQSLFEFSCSPYNFTIAQFYLTLFFTSIIGAILFVLLILLISNITKSSMMTFFISGFIFVFPMLVEKFIGVANVWWKKPLISLSITQIFNATKIYDVFSTINIFGQPLIYPYFILIYSIVLGTLLTYILHRKLKYEEIK</sequence>
<protein>
    <submittedName>
        <fullName evidence="2">Uncharacterized protein</fullName>
    </submittedName>
</protein>
<name>A0A0D1BTZ8_CLOBO</name>
<gene>
    <name evidence="2" type="ORF">N495_17415</name>
</gene>
<dbReference type="EMBL" id="JXSU01000008">
    <property type="protein sequence ID" value="KIS22236.1"/>
    <property type="molecule type" value="Genomic_DNA"/>
</dbReference>
<evidence type="ECO:0000256" key="1">
    <source>
        <dbReference type="SAM" id="Phobius"/>
    </source>
</evidence>
<keyword evidence="1" id="KW-1133">Transmembrane helix</keyword>
<accession>A0A0D1BTZ8</accession>
<feature type="transmembrane region" description="Helical" evidence="1">
    <location>
        <begin position="192"/>
        <end position="211"/>
    </location>
</feature>
<dbReference type="PATRIC" id="fig|1379739.3.peg.3860"/>
<comment type="caution">
    <text evidence="2">The sequence shown here is derived from an EMBL/GenBank/DDBJ whole genome shotgun (WGS) entry which is preliminary data.</text>
</comment>
<evidence type="ECO:0000313" key="2">
    <source>
        <dbReference type="EMBL" id="KIS22236.1"/>
    </source>
</evidence>
<keyword evidence="1" id="KW-0812">Transmembrane</keyword>
<feature type="transmembrane region" description="Helical" evidence="1">
    <location>
        <begin position="232"/>
        <end position="256"/>
    </location>
</feature>
<dbReference type="PANTHER" id="PTHR37305">
    <property type="entry name" value="INTEGRAL MEMBRANE PROTEIN-RELATED"/>
    <property type="match status" value="1"/>
</dbReference>
<dbReference type="Proteomes" id="UP000032250">
    <property type="component" value="Unassembled WGS sequence"/>
</dbReference>
<keyword evidence="1" id="KW-0472">Membrane</keyword>
<dbReference type="PANTHER" id="PTHR37305:SF1">
    <property type="entry name" value="MEMBRANE PROTEIN"/>
    <property type="match status" value="1"/>
</dbReference>
<dbReference type="OrthoDB" id="2357145at2"/>
<dbReference type="RefSeq" id="WP_042384166.1">
    <property type="nucleotide sequence ID" value="NZ_JXSU01000008.1"/>
</dbReference>
<proteinExistence type="predicted"/>
<dbReference type="AlphaFoldDB" id="A0A0D1BTZ8"/>
<organism evidence="2 3">
    <name type="scientific">Clostridium botulinum B2 450</name>
    <dbReference type="NCBI Taxonomy" id="1379739"/>
    <lineage>
        <taxon>Bacteria</taxon>
        <taxon>Bacillati</taxon>
        <taxon>Bacillota</taxon>
        <taxon>Clostridia</taxon>
        <taxon>Eubacteriales</taxon>
        <taxon>Clostridiaceae</taxon>
        <taxon>Clostridium</taxon>
    </lineage>
</organism>